<protein>
    <submittedName>
        <fullName evidence="1">Uncharacterized protein</fullName>
    </submittedName>
</protein>
<reference evidence="2" key="3">
    <citation type="submission" date="2018-08" db="EMBL/GenBank/DDBJ databases">
        <title>Leveraging single-cell genomics to expand the Fungal Tree of Life.</title>
        <authorList>
            <consortium name="DOE Joint Genome Institute"/>
            <person name="Ahrendt S.R."/>
            <person name="Quandt C.A."/>
            <person name="Ciobanu D."/>
            <person name="Clum A."/>
            <person name="Salamov A."/>
            <person name="Andreopoulos B."/>
            <person name="Cheng J.-F."/>
            <person name="Woyke T."/>
            <person name="Pelin A."/>
            <person name="Henrissat B."/>
            <person name="Reynolds N."/>
            <person name="Benny G.L."/>
            <person name="Smith M.E."/>
            <person name="James T.Y."/>
            <person name="Grigoriev I.V."/>
        </authorList>
    </citation>
    <scope>NUCLEOTIDE SEQUENCE</scope>
    <source>
        <strain evidence="2">CSF55</strain>
    </source>
</reference>
<gene>
    <name evidence="1" type="ORF">O9G_000447</name>
    <name evidence="2" type="ORF">ROZALSC1DRAFT_28067</name>
</gene>
<organism evidence="1 3">
    <name type="scientific">Rozella allomycis (strain CSF55)</name>
    <dbReference type="NCBI Taxonomy" id="988480"/>
    <lineage>
        <taxon>Eukaryota</taxon>
        <taxon>Fungi</taxon>
        <taxon>Fungi incertae sedis</taxon>
        <taxon>Cryptomycota</taxon>
        <taxon>Cryptomycota incertae sedis</taxon>
        <taxon>Rozella</taxon>
    </lineage>
</organism>
<evidence type="ECO:0000313" key="3">
    <source>
        <dbReference type="Proteomes" id="UP000030755"/>
    </source>
</evidence>
<evidence type="ECO:0000313" key="2">
    <source>
        <dbReference type="EMBL" id="RKP20439.1"/>
    </source>
</evidence>
<evidence type="ECO:0000313" key="4">
    <source>
        <dbReference type="Proteomes" id="UP000281549"/>
    </source>
</evidence>
<dbReference type="AlphaFoldDB" id="A0A075AY93"/>
<name>A0A075AY93_ROZAC</name>
<reference evidence="4" key="2">
    <citation type="journal article" date="2018" name="Nat. Microbiol.">
        <title>Leveraging single-cell genomics to expand the fungal tree of life.</title>
        <authorList>
            <person name="Ahrendt S.R."/>
            <person name="Quandt C.A."/>
            <person name="Ciobanu D."/>
            <person name="Clum A."/>
            <person name="Salamov A."/>
            <person name="Andreopoulos B."/>
            <person name="Cheng J.F."/>
            <person name="Woyke T."/>
            <person name="Pelin A."/>
            <person name="Henrissat B."/>
            <person name="Reynolds N.K."/>
            <person name="Benny G.L."/>
            <person name="Smith M.E."/>
            <person name="James T.Y."/>
            <person name="Grigoriev I.V."/>
        </authorList>
    </citation>
    <scope>NUCLEOTIDE SEQUENCE [LARGE SCALE GENOMIC DNA]</scope>
    <source>
        <strain evidence="4">CSF55</strain>
    </source>
</reference>
<dbReference type="EMBL" id="KE561047">
    <property type="protein sequence ID" value="EPZ33672.1"/>
    <property type="molecule type" value="Genomic_DNA"/>
</dbReference>
<dbReference type="EMBL" id="ML005063">
    <property type="protein sequence ID" value="RKP20439.1"/>
    <property type="molecule type" value="Genomic_DNA"/>
</dbReference>
<dbReference type="HOGENOM" id="CLU_1397062_0_0_1"/>
<dbReference type="Proteomes" id="UP000030755">
    <property type="component" value="Unassembled WGS sequence"/>
</dbReference>
<accession>A0A075AY93</accession>
<dbReference type="Pfam" id="PF07956">
    <property type="entry name" value="DUF1690"/>
    <property type="match status" value="1"/>
</dbReference>
<proteinExistence type="predicted"/>
<dbReference type="OrthoDB" id="5544375at2759"/>
<sequence length="195" mass="22340">MGQSQSLAKPDLIIDNPEAHISISGDILNRVFQSKNVHGIDKTQESEKESLKNEKETYSKKNFLDEKEIEELIEKRVQERVQELWKHEMKDAELQKKKKIKEHTNNPASADSVNALRNQIENAKGDTGKLLNIIHELESKIPSHQRLPKDGVVINLQHAVLECYRKNPGKTLNCSEEVKRFNEHAQQSIERAAGF</sequence>
<evidence type="ECO:0000313" key="1">
    <source>
        <dbReference type="EMBL" id="EPZ33672.1"/>
    </source>
</evidence>
<keyword evidence="3" id="KW-1185">Reference proteome</keyword>
<dbReference type="InterPro" id="IPR012471">
    <property type="entry name" value="DUF1690"/>
</dbReference>
<dbReference type="Proteomes" id="UP000281549">
    <property type="component" value="Unassembled WGS sequence"/>
</dbReference>
<reference evidence="1 3" key="1">
    <citation type="journal article" date="2013" name="Curr. Biol.">
        <title>Shared signatures of parasitism and phylogenomics unite Cryptomycota and microsporidia.</title>
        <authorList>
            <person name="James T.Y."/>
            <person name="Pelin A."/>
            <person name="Bonen L."/>
            <person name="Ahrendt S."/>
            <person name="Sain D."/>
            <person name="Corradi N."/>
            <person name="Stajich J.E."/>
        </authorList>
    </citation>
    <scope>NUCLEOTIDE SEQUENCE [LARGE SCALE GENOMIC DNA]</scope>
    <source>
        <strain evidence="1">CSF55</strain>
        <strain evidence="1">CSF55</strain>
    </source>
</reference>